<dbReference type="AlphaFoldDB" id="A0A0A9BJH3"/>
<accession>A0A0A9BJH3</accession>
<proteinExistence type="predicted"/>
<reference evidence="1" key="1">
    <citation type="submission" date="2014-09" db="EMBL/GenBank/DDBJ databases">
        <authorList>
            <person name="Magalhaes I.L.F."/>
            <person name="Oliveira U."/>
            <person name="Santos F.R."/>
            <person name="Vidigal T.H.D.A."/>
            <person name="Brescovit A.D."/>
            <person name="Santos A.J."/>
        </authorList>
    </citation>
    <scope>NUCLEOTIDE SEQUENCE</scope>
    <source>
        <tissue evidence="1">Shoot tissue taken approximately 20 cm above the soil surface</tissue>
    </source>
</reference>
<name>A0A0A9BJH3_ARUDO</name>
<evidence type="ECO:0000313" key="1">
    <source>
        <dbReference type="EMBL" id="JAD59437.1"/>
    </source>
</evidence>
<sequence length="44" mass="5442">MNMSSYMNTTRLRNRHTNTNNYIFHVILEQIDTYKLHTTRKPWT</sequence>
<reference evidence="1" key="2">
    <citation type="journal article" date="2015" name="Data Brief">
        <title>Shoot transcriptome of the giant reed, Arundo donax.</title>
        <authorList>
            <person name="Barrero R.A."/>
            <person name="Guerrero F.D."/>
            <person name="Moolhuijzen P."/>
            <person name="Goolsby J.A."/>
            <person name="Tidwell J."/>
            <person name="Bellgard S.E."/>
            <person name="Bellgard M.I."/>
        </authorList>
    </citation>
    <scope>NUCLEOTIDE SEQUENCE</scope>
    <source>
        <tissue evidence="1">Shoot tissue taken approximately 20 cm above the soil surface</tissue>
    </source>
</reference>
<dbReference type="EMBL" id="GBRH01238458">
    <property type="protein sequence ID" value="JAD59437.1"/>
    <property type="molecule type" value="Transcribed_RNA"/>
</dbReference>
<organism evidence="1">
    <name type="scientific">Arundo donax</name>
    <name type="common">Giant reed</name>
    <name type="synonym">Donax arundinaceus</name>
    <dbReference type="NCBI Taxonomy" id="35708"/>
    <lineage>
        <taxon>Eukaryota</taxon>
        <taxon>Viridiplantae</taxon>
        <taxon>Streptophyta</taxon>
        <taxon>Embryophyta</taxon>
        <taxon>Tracheophyta</taxon>
        <taxon>Spermatophyta</taxon>
        <taxon>Magnoliopsida</taxon>
        <taxon>Liliopsida</taxon>
        <taxon>Poales</taxon>
        <taxon>Poaceae</taxon>
        <taxon>PACMAD clade</taxon>
        <taxon>Arundinoideae</taxon>
        <taxon>Arundineae</taxon>
        <taxon>Arundo</taxon>
    </lineage>
</organism>
<protein>
    <submittedName>
        <fullName evidence="1">Uncharacterized protein</fullName>
    </submittedName>
</protein>